<dbReference type="InterPro" id="IPR029063">
    <property type="entry name" value="SAM-dependent_MTases_sf"/>
</dbReference>
<sequence>MVLHRPPAPAPTPGSRTGGSWRSWRAAWTEAAYGPDGFWSTQRPGGHFSTGVGVGPLVAEAVAGVVPKGGRVVVDVGAGDGHLLSHLVHRLPDVALVGVDRRARPPGLDPRVAWVEDHHDVDTGRWVVGPDGWTEGAAPLLVAHEWLDDLPVAVVERSADDWREVEVDDDGHERVGPAPAADDRAWLARWWPEGRRAEVGRARDVAWAALVRSAVRRGGRALAVDYGHEAGSRPADGTFLAYGAGRQRAAVPDGRVNLTAGVAVDALGAAGEATGAATLLLRPQAKVLTAVPDAPADALGALVRRSERAALTALDRWGDLWWLLQGSPT</sequence>
<evidence type="ECO:0000256" key="2">
    <source>
        <dbReference type="ARBA" id="ARBA00022679"/>
    </source>
</evidence>
<keyword evidence="5" id="KW-1185">Reference proteome</keyword>
<gene>
    <name evidence="4" type="ORF">FHX39_000289</name>
</gene>
<dbReference type="GO" id="GO:0008168">
    <property type="term" value="F:methyltransferase activity"/>
    <property type="evidence" value="ECO:0007669"/>
    <property type="project" value="UniProtKB-KW"/>
</dbReference>
<evidence type="ECO:0000256" key="3">
    <source>
        <dbReference type="SAM" id="MobiDB-lite"/>
    </source>
</evidence>
<dbReference type="AlphaFoldDB" id="A0A7W5JSB6"/>
<dbReference type="Gene3D" id="3.40.50.12710">
    <property type="match status" value="1"/>
</dbReference>
<dbReference type="InterPro" id="IPR003788">
    <property type="entry name" value="NDUFAF7"/>
</dbReference>
<evidence type="ECO:0000313" key="4">
    <source>
        <dbReference type="EMBL" id="MBB3325345.1"/>
    </source>
</evidence>
<reference evidence="4 5" key="1">
    <citation type="submission" date="2020-08" db="EMBL/GenBank/DDBJ databases">
        <title>Sequencing the genomes of 1000 actinobacteria strains.</title>
        <authorList>
            <person name="Klenk H.-P."/>
        </authorList>
    </citation>
    <scope>NUCLEOTIDE SEQUENCE [LARGE SCALE GENOMIC DNA]</scope>
    <source>
        <strain evidence="4 5">DSM 11053</strain>
    </source>
</reference>
<evidence type="ECO:0000256" key="1">
    <source>
        <dbReference type="ARBA" id="ARBA00022603"/>
    </source>
</evidence>
<feature type="compositionally biased region" description="Pro residues" evidence="3">
    <location>
        <begin position="1"/>
        <end position="12"/>
    </location>
</feature>
<dbReference type="Pfam" id="PF02636">
    <property type="entry name" value="Methyltransf_28"/>
    <property type="match status" value="1"/>
</dbReference>
<organism evidence="4 5">
    <name type="scientific">Microlunatus antarcticus</name>
    <dbReference type="NCBI Taxonomy" id="53388"/>
    <lineage>
        <taxon>Bacteria</taxon>
        <taxon>Bacillati</taxon>
        <taxon>Actinomycetota</taxon>
        <taxon>Actinomycetes</taxon>
        <taxon>Propionibacteriales</taxon>
        <taxon>Propionibacteriaceae</taxon>
        <taxon>Microlunatus</taxon>
    </lineage>
</organism>
<accession>A0A7W5JSB6</accession>
<dbReference type="Proteomes" id="UP000565572">
    <property type="component" value="Unassembled WGS sequence"/>
</dbReference>
<dbReference type="SUPFAM" id="SSF53335">
    <property type="entry name" value="S-adenosyl-L-methionine-dependent methyltransferases"/>
    <property type="match status" value="1"/>
</dbReference>
<protein>
    <submittedName>
        <fullName evidence="4">SAM-dependent MidA family methyltransferase</fullName>
    </submittedName>
</protein>
<comment type="caution">
    <text evidence="4">The sequence shown here is derived from an EMBL/GenBank/DDBJ whole genome shotgun (WGS) entry which is preliminary data.</text>
</comment>
<evidence type="ECO:0000313" key="5">
    <source>
        <dbReference type="Proteomes" id="UP000565572"/>
    </source>
</evidence>
<dbReference type="EMBL" id="JACHZG010000001">
    <property type="protein sequence ID" value="MBB3325345.1"/>
    <property type="molecule type" value="Genomic_DNA"/>
</dbReference>
<dbReference type="GO" id="GO:0032259">
    <property type="term" value="P:methylation"/>
    <property type="evidence" value="ECO:0007669"/>
    <property type="project" value="UniProtKB-KW"/>
</dbReference>
<dbReference type="RefSeq" id="WP_183336180.1">
    <property type="nucleotide sequence ID" value="NZ_JACHZG010000001.1"/>
</dbReference>
<name>A0A7W5JSB6_9ACTN</name>
<proteinExistence type="predicted"/>
<feature type="region of interest" description="Disordered" evidence="3">
    <location>
        <begin position="1"/>
        <end position="20"/>
    </location>
</feature>
<keyword evidence="1 4" id="KW-0489">Methyltransferase</keyword>
<keyword evidence="2 4" id="KW-0808">Transferase</keyword>
<dbReference type="InterPro" id="IPR038375">
    <property type="entry name" value="NDUFAF7_sf"/>
</dbReference>